<accession>A0A699YGE5</accession>
<sequence>MESKCSCASKPPYLAVRHQHAVLGMVVVVSRAWLQLLHGAGHVLAINMRPNTPIAMAVSAPITSPPSLSCERTLHHFTCHANGCYTHPFTTLCHQQGPHEYSPVSNSPPHKPHPNTTATRPFPTQSQMHPELLVAPFEALESKMTVMKNIMGVTGLPAVQMLTRFMFFNL</sequence>
<dbReference type="AlphaFoldDB" id="A0A699YGE5"/>
<feature type="compositionally biased region" description="Polar residues" evidence="1">
    <location>
        <begin position="103"/>
        <end position="124"/>
    </location>
</feature>
<feature type="region of interest" description="Disordered" evidence="1">
    <location>
        <begin position="98"/>
        <end position="124"/>
    </location>
</feature>
<proteinExistence type="predicted"/>
<comment type="caution">
    <text evidence="2">The sequence shown here is derived from an EMBL/GenBank/DDBJ whole genome shotgun (WGS) entry which is preliminary data.</text>
</comment>
<name>A0A699YGE5_HAELA</name>
<evidence type="ECO:0000313" key="2">
    <source>
        <dbReference type="EMBL" id="GFH06024.1"/>
    </source>
</evidence>
<dbReference type="EMBL" id="BLLF01000018">
    <property type="protein sequence ID" value="GFH06024.1"/>
    <property type="molecule type" value="Genomic_DNA"/>
</dbReference>
<organism evidence="2 3">
    <name type="scientific">Haematococcus lacustris</name>
    <name type="common">Green alga</name>
    <name type="synonym">Haematococcus pluvialis</name>
    <dbReference type="NCBI Taxonomy" id="44745"/>
    <lineage>
        <taxon>Eukaryota</taxon>
        <taxon>Viridiplantae</taxon>
        <taxon>Chlorophyta</taxon>
        <taxon>core chlorophytes</taxon>
        <taxon>Chlorophyceae</taxon>
        <taxon>CS clade</taxon>
        <taxon>Chlamydomonadales</taxon>
        <taxon>Haematococcaceae</taxon>
        <taxon>Haematococcus</taxon>
    </lineage>
</organism>
<protein>
    <submittedName>
        <fullName evidence="2">Uncharacterized protein</fullName>
    </submittedName>
</protein>
<evidence type="ECO:0000256" key="1">
    <source>
        <dbReference type="SAM" id="MobiDB-lite"/>
    </source>
</evidence>
<gene>
    <name evidence="2" type="ORF">HaLaN_00584</name>
</gene>
<evidence type="ECO:0000313" key="3">
    <source>
        <dbReference type="Proteomes" id="UP000485058"/>
    </source>
</evidence>
<keyword evidence="3" id="KW-1185">Reference proteome</keyword>
<dbReference type="Proteomes" id="UP000485058">
    <property type="component" value="Unassembled WGS sequence"/>
</dbReference>
<reference evidence="2 3" key="1">
    <citation type="submission" date="2020-02" db="EMBL/GenBank/DDBJ databases">
        <title>Draft genome sequence of Haematococcus lacustris strain NIES-144.</title>
        <authorList>
            <person name="Morimoto D."/>
            <person name="Nakagawa S."/>
            <person name="Yoshida T."/>
            <person name="Sawayama S."/>
        </authorList>
    </citation>
    <scope>NUCLEOTIDE SEQUENCE [LARGE SCALE GENOMIC DNA]</scope>
    <source>
        <strain evidence="2 3">NIES-144</strain>
    </source>
</reference>